<comment type="caution">
    <text evidence="1">The sequence shown here is derived from an EMBL/GenBank/DDBJ whole genome shotgun (WGS) entry which is preliminary data.</text>
</comment>
<evidence type="ECO:0000313" key="1">
    <source>
        <dbReference type="EMBL" id="ORW16042.1"/>
    </source>
</evidence>
<organism evidence="1 2">
    <name type="scientific">Mycobacterium palustre</name>
    <dbReference type="NCBI Taxonomy" id="153971"/>
    <lineage>
        <taxon>Bacteria</taxon>
        <taxon>Bacillati</taxon>
        <taxon>Actinomycetota</taxon>
        <taxon>Actinomycetes</taxon>
        <taxon>Mycobacteriales</taxon>
        <taxon>Mycobacteriaceae</taxon>
        <taxon>Mycobacterium</taxon>
        <taxon>Mycobacterium simiae complex</taxon>
    </lineage>
</organism>
<evidence type="ECO:0000313" key="2">
    <source>
        <dbReference type="Proteomes" id="UP000193529"/>
    </source>
</evidence>
<proteinExistence type="predicted"/>
<reference evidence="1 2" key="1">
    <citation type="submission" date="2016-01" db="EMBL/GenBank/DDBJ databases">
        <title>The new phylogeny of the genus Mycobacterium.</title>
        <authorList>
            <person name="Tarcisio F."/>
            <person name="Conor M."/>
            <person name="Antonella G."/>
            <person name="Elisabetta G."/>
            <person name="Giulia F.S."/>
            <person name="Sara T."/>
            <person name="Anna F."/>
            <person name="Clotilde B."/>
            <person name="Roberto B."/>
            <person name="Veronica D.S."/>
            <person name="Fabio R."/>
            <person name="Monica P."/>
            <person name="Olivier J."/>
            <person name="Enrico T."/>
            <person name="Nicola S."/>
        </authorList>
    </citation>
    <scope>NUCLEOTIDE SEQUENCE [LARGE SCALE GENOMIC DNA]</scope>
    <source>
        <strain evidence="1 2">DSM 44572</strain>
    </source>
</reference>
<gene>
    <name evidence="1" type="ORF">AWC19_23075</name>
</gene>
<dbReference type="Proteomes" id="UP000193529">
    <property type="component" value="Unassembled WGS sequence"/>
</dbReference>
<protein>
    <submittedName>
        <fullName evidence="1">Uncharacterized protein</fullName>
    </submittedName>
</protein>
<name>A0A1X1YY79_9MYCO</name>
<dbReference type="STRING" id="153971.AWC19_23075"/>
<dbReference type="AlphaFoldDB" id="A0A1X1YY79"/>
<accession>A0A1X1YY79</accession>
<sequence length="132" mass="14019">MPERLRDIAANLLSSSRIEQKAVTDDDLRALGGTDAVTLIEHLGRIARDRPTEMSRAVGGILRITNVVPAAVNNAEKALKGLPVADIRPPVILLFRGKPATQFAAVLSDWSSRTSDQPLKNAIAGLATQGAS</sequence>
<dbReference type="EMBL" id="LQPJ01000157">
    <property type="protein sequence ID" value="ORW16042.1"/>
    <property type="molecule type" value="Genomic_DNA"/>
</dbReference>
<keyword evidence="2" id="KW-1185">Reference proteome</keyword>